<dbReference type="AlphaFoldDB" id="A0A0V1A983"/>
<evidence type="ECO:0000313" key="2">
    <source>
        <dbReference type="Proteomes" id="UP000054783"/>
    </source>
</evidence>
<name>A0A0V1A983_9BILA</name>
<proteinExistence type="predicted"/>
<keyword evidence="2" id="KW-1185">Reference proteome</keyword>
<dbReference type="Proteomes" id="UP000054783">
    <property type="component" value="Unassembled WGS sequence"/>
</dbReference>
<sequence length="39" mass="4594">MSTNRSVSFIQWRRAPQRPSSNRIWPNVIILNLIVICAR</sequence>
<evidence type="ECO:0000313" key="1">
    <source>
        <dbReference type="EMBL" id="KRY21204.1"/>
    </source>
</evidence>
<protein>
    <submittedName>
        <fullName evidence="1">Uncharacterized protein</fullName>
    </submittedName>
</protein>
<organism evidence="1 2">
    <name type="scientific">Trichinella patagoniensis</name>
    <dbReference type="NCBI Taxonomy" id="990121"/>
    <lineage>
        <taxon>Eukaryota</taxon>
        <taxon>Metazoa</taxon>
        <taxon>Ecdysozoa</taxon>
        <taxon>Nematoda</taxon>
        <taxon>Enoplea</taxon>
        <taxon>Dorylaimia</taxon>
        <taxon>Trichinellida</taxon>
        <taxon>Trichinellidae</taxon>
        <taxon>Trichinella</taxon>
    </lineage>
</organism>
<reference evidence="1 2" key="1">
    <citation type="submission" date="2015-01" db="EMBL/GenBank/DDBJ databases">
        <title>Evolution of Trichinella species and genotypes.</title>
        <authorList>
            <person name="Korhonen P.K."/>
            <person name="Edoardo P."/>
            <person name="Giuseppe L.R."/>
            <person name="Gasser R.B."/>
        </authorList>
    </citation>
    <scope>NUCLEOTIDE SEQUENCE [LARGE SCALE GENOMIC DNA]</scope>
    <source>
        <strain evidence="1">ISS2496</strain>
    </source>
</reference>
<gene>
    <name evidence="1" type="ORF">T12_5666</name>
</gene>
<comment type="caution">
    <text evidence="1">The sequence shown here is derived from an EMBL/GenBank/DDBJ whole genome shotgun (WGS) entry which is preliminary data.</text>
</comment>
<accession>A0A0V1A983</accession>
<dbReference type="EMBL" id="JYDQ01000018">
    <property type="protein sequence ID" value="KRY21204.1"/>
    <property type="molecule type" value="Genomic_DNA"/>
</dbReference>